<gene>
    <name evidence="6" type="ORF">SAMN04488042_1159</name>
</gene>
<feature type="chain" id="PRO_5011453414" evidence="4">
    <location>
        <begin position="22"/>
        <end position="160"/>
    </location>
</feature>
<dbReference type="STRING" id="254406.SAMN04488042_1159"/>
<keyword evidence="1" id="KW-0813">Transport</keyword>
<dbReference type="Pfam" id="PF03968">
    <property type="entry name" value="LptD_N"/>
    <property type="match status" value="1"/>
</dbReference>
<name>A0A1I4TBY6_9RHOB</name>
<dbReference type="AlphaFoldDB" id="A0A1I4TBY6"/>
<keyword evidence="3" id="KW-0574">Periplasm</keyword>
<evidence type="ECO:0000256" key="3">
    <source>
        <dbReference type="ARBA" id="ARBA00022764"/>
    </source>
</evidence>
<accession>A0A1I4TBY6</accession>
<feature type="signal peptide" evidence="4">
    <location>
        <begin position="1"/>
        <end position="21"/>
    </location>
</feature>
<evidence type="ECO:0000256" key="1">
    <source>
        <dbReference type="ARBA" id="ARBA00022448"/>
    </source>
</evidence>
<dbReference type="GO" id="GO:0030288">
    <property type="term" value="C:outer membrane-bounded periplasmic space"/>
    <property type="evidence" value="ECO:0007669"/>
    <property type="project" value="TreeGrafter"/>
</dbReference>
<dbReference type="GO" id="GO:0017089">
    <property type="term" value="F:glycolipid transfer activity"/>
    <property type="evidence" value="ECO:0007669"/>
    <property type="project" value="TreeGrafter"/>
</dbReference>
<keyword evidence="2 4" id="KW-0732">Signal</keyword>
<dbReference type="NCBIfam" id="TIGR03002">
    <property type="entry name" value="outer_YhbN_LptA"/>
    <property type="match status" value="1"/>
</dbReference>
<evidence type="ECO:0000256" key="4">
    <source>
        <dbReference type="SAM" id="SignalP"/>
    </source>
</evidence>
<dbReference type="PANTHER" id="PTHR36504">
    <property type="entry name" value="LIPOPOLYSACCHARIDE EXPORT SYSTEM PROTEIN LPTA"/>
    <property type="match status" value="1"/>
</dbReference>
<reference evidence="6 7" key="1">
    <citation type="submission" date="2016-10" db="EMBL/GenBank/DDBJ databases">
        <authorList>
            <person name="de Groot N.N."/>
        </authorList>
    </citation>
    <scope>NUCLEOTIDE SEQUENCE [LARGE SCALE GENOMIC DNA]</scope>
    <source>
        <strain evidence="6 7">DSM 15283</strain>
    </source>
</reference>
<dbReference type="RefSeq" id="WP_242654871.1">
    <property type="nucleotide sequence ID" value="NZ_FOTQ01000015.1"/>
</dbReference>
<sequence>MHLLRPLLIAVLATLPAMTFAQGLKVAFGEMQQETNLPVEVTADSLSVNQNDGSAVFKGNVDVSQGDMRMTADVVNVHYTSDSSGISRLVATGDVLIVQGEDVAEADSAEYSIESGTVVMTGNVTVVQGPNTISADSMTLNLTDNTAEMHGRVKTILRTE</sequence>
<keyword evidence="7" id="KW-1185">Reference proteome</keyword>
<dbReference type="InterPro" id="IPR005653">
    <property type="entry name" value="OstA-like_N"/>
</dbReference>
<dbReference type="EMBL" id="FOTQ01000015">
    <property type="protein sequence ID" value="SFM74196.1"/>
    <property type="molecule type" value="Genomic_DNA"/>
</dbReference>
<dbReference type="InterPro" id="IPR014340">
    <property type="entry name" value="LptA"/>
</dbReference>
<dbReference type="GO" id="GO:0015920">
    <property type="term" value="P:lipopolysaccharide transport"/>
    <property type="evidence" value="ECO:0007669"/>
    <property type="project" value="InterPro"/>
</dbReference>
<organism evidence="6 7">
    <name type="scientific">Shimia aestuarii</name>
    <dbReference type="NCBI Taxonomy" id="254406"/>
    <lineage>
        <taxon>Bacteria</taxon>
        <taxon>Pseudomonadati</taxon>
        <taxon>Pseudomonadota</taxon>
        <taxon>Alphaproteobacteria</taxon>
        <taxon>Rhodobacterales</taxon>
        <taxon>Roseobacteraceae</taxon>
    </lineage>
</organism>
<evidence type="ECO:0000313" key="7">
    <source>
        <dbReference type="Proteomes" id="UP000199144"/>
    </source>
</evidence>
<evidence type="ECO:0000256" key="2">
    <source>
        <dbReference type="ARBA" id="ARBA00022729"/>
    </source>
</evidence>
<dbReference type="InterPro" id="IPR052037">
    <property type="entry name" value="LPS_export_LptA"/>
</dbReference>
<feature type="domain" description="Organic solvent tolerance-like N-terminal" evidence="5">
    <location>
        <begin position="40"/>
        <end position="144"/>
    </location>
</feature>
<dbReference type="GO" id="GO:0009279">
    <property type="term" value="C:cell outer membrane"/>
    <property type="evidence" value="ECO:0007669"/>
    <property type="project" value="TreeGrafter"/>
</dbReference>
<proteinExistence type="predicted"/>
<protein>
    <submittedName>
        <fullName evidence="6">Lipopolysaccharide export system protein LptA</fullName>
    </submittedName>
</protein>
<dbReference type="Proteomes" id="UP000199144">
    <property type="component" value="Unassembled WGS sequence"/>
</dbReference>
<evidence type="ECO:0000259" key="5">
    <source>
        <dbReference type="Pfam" id="PF03968"/>
    </source>
</evidence>
<dbReference type="GO" id="GO:0001530">
    <property type="term" value="F:lipopolysaccharide binding"/>
    <property type="evidence" value="ECO:0007669"/>
    <property type="project" value="InterPro"/>
</dbReference>
<dbReference type="Gene3D" id="2.60.450.10">
    <property type="entry name" value="Lipopolysaccharide (LPS) transport protein A like domain"/>
    <property type="match status" value="1"/>
</dbReference>
<dbReference type="PANTHER" id="PTHR36504:SF1">
    <property type="entry name" value="LIPOPOLYSACCHARIDE EXPORT SYSTEM PROTEIN LPTA"/>
    <property type="match status" value="1"/>
</dbReference>
<evidence type="ECO:0000313" key="6">
    <source>
        <dbReference type="EMBL" id="SFM74196.1"/>
    </source>
</evidence>